<accession>A0A1I2QWZ1</accession>
<dbReference type="Proteomes" id="UP000182135">
    <property type="component" value="Unassembled WGS sequence"/>
</dbReference>
<protein>
    <submittedName>
        <fullName evidence="1">Uncharacterized protein</fullName>
    </submittedName>
</protein>
<evidence type="ECO:0000313" key="1">
    <source>
        <dbReference type="EMBL" id="SFG30837.1"/>
    </source>
</evidence>
<feature type="non-terminal residue" evidence="1">
    <location>
        <position position="1"/>
    </location>
</feature>
<sequence length="26" mass="2951">KTVGIKDIVKDASKKADEHNKKKEKI</sequence>
<dbReference type="EMBL" id="FOOE01000050">
    <property type="protein sequence ID" value="SFG30837.1"/>
    <property type="molecule type" value="Genomic_DNA"/>
</dbReference>
<dbReference type="AlphaFoldDB" id="A0A1I2QWZ1"/>
<name>A0A1I2QWZ1_9CLOT</name>
<organism evidence="1 2">
    <name type="scientific">Clostridium cadaveris</name>
    <dbReference type="NCBI Taxonomy" id="1529"/>
    <lineage>
        <taxon>Bacteria</taxon>
        <taxon>Bacillati</taxon>
        <taxon>Bacillota</taxon>
        <taxon>Clostridia</taxon>
        <taxon>Eubacteriales</taxon>
        <taxon>Clostridiaceae</taxon>
        <taxon>Clostridium</taxon>
    </lineage>
</organism>
<keyword evidence="2" id="KW-1185">Reference proteome</keyword>
<proteinExistence type="predicted"/>
<gene>
    <name evidence="1" type="ORF">SAMN04487885_1505</name>
</gene>
<reference evidence="1 2" key="1">
    <citation type="submission" date="2016-10" db="EMBL/GenBank/DDBJ databases">
        <authorList>
            <person name="de Groot N.N."/>
        </authorList>
    </citation>
    <scope>NUCLEOTIDE SEQUENCE [LARGE SCALE GENOMIC DNA]</scope>
    <source>
        <strain evidence="1 2">NLAE-zl-G419</strain>
    </source>
</reference>
<evidence type="ECO:0000313" key="2">
    <source>
        <dbReference type="Proteomes" id="UP000182135"/>
    </source>
</evidence>